<dbReference type="EMBL" id="BMJE01000005">
    <property type="protein sequence ID" value="GGB80345.1"/>
    <property type="molecule type" value="Genomic_DNA"/>
</dbReference>
<evidence type="ECO:0008006" key="3">
    <source>
        <dbReference type="Google" id="ProtNLM"/>
    </source>
</evidence>
<accession>A0ABQ1JWN1</accession>
<protein>
    <recommendedName>
        <fullName evidence="3">LamG domain-containing protein</fullName>
    </recommendedName>
</protein>
<dbReference type="InterPro" id="IPR013320">
    <property type="entry name" value="ConA-like_dom_sf"/>
</dbReference>
<organism evidence="1 2">
    <name type="scientific">Flavobacterium suaedae</name>
    <dbReference type="NCBI Taxonomy" id="1767027"/>
    <lineage>
        <taxon>Bacteria</taxon>
        <taxon>Pseudomonadati</taxon>
        <taxon>Bacteroidota</taxon>
        <taxon>Flavobacteriia</taxon>
        <taxon>Flavobacteriales</taxon>
        <taxon>Flavobacteriaceae</taxon>
        <taxon>Flavobacterium</taxon>
    </lineage>
</organism>
<sequence length="285" mass="30358">MITSGIVLTSCGDDDGGGSSLPPIGGYNSADEVGADNLLAYFPLDGNGEEIISGTMPNNSSSVSYIDDAIKGQGANFNEGFLSYPSISALSNTLNSFTISTWAKVTNNGQSGSVFFTLTRPNEWAGNINFLAETGWAQPTSDSITVKGQIVSNNELAWQDTRNAIKVSPEDAEAGQVAFPNKVGGQWMHAVLTWDGATRMFKVYVNGQKISNPAWEERGTPESPAFLFTTPTYPVIGAFGTTANGTATDAWDKGLMGQLDEMRVWNKALNGADINALYELELAGR</sequence>
<dbReference type="Proteomes" id="UP000615760">
    <property type="component" value="Unassembled WGS sequence"/>
</dbReference>
<name>A0ABQ1JWN1_9FLAO</name>
<keyword evidence="2" id="KW-1185">Reference proteome</keyword>
<proteinExistence type="predicted"/>
<evidence type="ECO:0000313" key="2">
    <source>
        <dbReference type="Proteomes" id="UP000615760"/>
    </source>
</evidence>
<gene>
    <name evidence="1" type="ORF">GCM10007424_20580</name>
</gene>
<dbReference type="SUPFAM" id="SSF49899">
    <property type="entry name" value="Concanavalin A-like lectins/glucanases"/>
    <property type="match status" value="1"/>
</dbReference>
<dbReference type="Gene3D" id="2.60.120.200">
    <property type="match status" value="1"/>
</dbReference>
<comment type="caution">
    <text evidence="1">The sequence shown here is derived from an EMBL/GenBank/DDBJ whole genome shotgun (WGS) entry which is preliminary data.</text>
</comment>
<evidence type="ECO:0000313" key="1">
    <source>
        <dbReference type="EMBL" id="GGB80345.1"/>
    </source>
</evidence>
<reference evidence="2" key="1">
    <citation type="journal article" date="2019" name="Int. J. Syst. Evol. Microbiol.">
        <title>The Global Catalogue of Microorganisms (GCM) 10K type strain sequencing project: providing services to taxonomists for standard genome sequencing and annotation.</title>
        <authorList>
            <consortium name="The Broad Institute Genomics Platform"/>
            <consortium name="The Broad Institute Genome Sequencing Center for Infectious Disease"/>
            <person name="Wu L."/>
            <person name="Ma J."/>
        </authorList>
    </citation>
    <scope>NUCLEOTIDE SEQUENCE [LARGE SCALE GENOMIC DNA]</scope>
    <source>
        <strain evidence="2">CGMCC 1.15461</strain>
    </source>
</reference>
<dbReference type="Pfam" id="PF13385">
    <property type="entry name" value="Laminin_G_3"/>
    <property type="match status" value="1"/>
</dbReference>